<gene>
    <name evidence="1" type="ORF">S58_17430</name>
</gene>
<organism evidence="1 2">
    <name type="scientific">Bradyrhizobium oligotrophicum S58</name>
    <dbReference type="NCBI Taxonomy" id="1245469"/>
    <lineage>
        <taxon>Bacteria</taxon>
        <taxon>Pseudomonadati</taxon>
        <taxon>Pseudomonadota</taxon>
        <taxon>Alphaproteobacteria</taxon>
        <taxon>Hyphomicrobiales</taxon>
        <taxon>Nitrobacteraceae</taxon>
        <taxon>Bradyrhizobium</taxon>
    </lineage>
</organism>
<evidence type="ECO:0000313" key="2">
    <source>
        <dbReference type="Proteomes" id="UP000011841"/>
    </source>
</evidence>
<proteinExistence type="predicted"/>
<dbReference type="Proteomes" id="UP000011841">
    <property type="component" value="Chromosome"/>
</dbReference>
<dbReference type="GeneID" id="301815670"/>
<name>M4ZNE9_9BRAD</name>
<dbReference type="EMBL" id="AP012603">
    <property type="protein sequence ID" value="BAM87750.1"/>
    <property type="molecule type" value="Genomic_DNA"/>
</dbReference>
<dbReference type="PATRIC" id="fig|1245469.3.peg.1776"/>
<dbReference type="AlphaFoldDB" id="M4ZNE9"/>
<reference evidence="1 2" key="1">
    <citation type="journal article" date="2013" name="Appl. Environ. Microbiol.">
        <title>Genome analysis suggests that the soil oligotrophic bacterium Agromonas oligotrophica (Bradyrhizobium oligotrophicum) is a nitrogen-fixing symbiont of Aeschynomene indica.</title>
        <authorList>
            <person name="Okubo T."/>
            <person name="Fukushima S."/>
            <person name="Itakura M."/>
            <person name="Oshima K."/>
            <person name="Longtonglang A."/>
            <person name="Teaumroong N."/>
            <person name="Mitsui H."/>
            <person name="Hattori M."/>
            <person name="Hattori R."/>
            <person name="Hattori T."/>
            <person name="Minamisawa K."/>
        </authorList>
    </citation>
    <scope>NUCLEOTIDE SEQUENCE [LARGE SCALE GENOMIC DNA]</scope>
    <source>
        <strain evidence="1 2">S58</strain>
    </source>
</reference>
<dbReference type="HOGENOM" id="CLU_088509_0_0_5"/>
<dbReference type="RefSeq" id="WP_015664878.1">
    <property type="nucleotide sequence ID" value="NC_020453.1"/>
</dbReference>
<keyword evidence="2" id="KW-1185">Reference proteome</keyword>
<sequence>MIAAADRFMVRKIGFTAFDSETLVAPIESWGLDDLIAARVRVAAGAGVTVLRLTYPKGAFEPFYDPPSRPAPTPGRQLTEIVRRIAGSARCRRYVVITASPGAYSSTNTTPIAGVGVYQASLTKKAYLYSHLLVTVFDGESFAIRQNPYATFQSRLERAFVPRKDFDREIDSTLFPSSAVEAANSAALRNGARAVVAESLDDILPAFLRE</sequence>
<dbReference type="eggNOG" id="ENOG5030THU">
    <property type="taxonomic scope" value="Bacteria"/>
</dbReference>
<accession>M4ZNE9</accession>
<protein>
    <submittedName>
        <fullName evidence="1">Uncharacterized protein</fullName>
    </submittedName>
</protein>
<evidence type="ECO:0000313" key="1">
    <source>
        <dbReference type="EMBL" id="BAM87750.1"/>
    </source>
</evidence>
<dbReference type="KEGG" id="aol:S58_17430"/>